<organism evidence="2 3">
    <name type="scientific">Parelaphostrongylus tenuis</name>
    <name type="common">Meningeal worm</name>
    <dbReference type="NCBI Taxonomy" id="148309"/>
    <lineage>
        <taxon>Eukaryota</taxon>
        <taxon>Metazoa</taxon>
        <taxon>Ecdysozoa</taxon>
        <taxon>Nematoda</taxon>
        <taxon>Chromadorea</taxon>
        <taxon>Rhabditida</taxon>
        <taxon>Rhabditina</taxon>
        <taxon>Rhabditomorpha</taxon>
        <taxon>Strongyloidea</taxon>
        <taxon>Metastrongylidae</taxon>
        <taxon>Parelaphostrongylus</taxon>
    </lineage>
</organism>
<dbReference type="AlphaFoldDB" id="A0AAD5MEU2"/>
<keyword evidence="3" id="KW-1185">Reference proteome</keyword>
<evidence type="ECO:0000313" key="3">
    <source>
        <dbReference type="Proteomes" id="UP001196413"/>
    </source>
</evidence>
<feature type="compositionally biased region" description="Low complexity" evidence="1">
    <location>
        <begin position="20"/>
        <end position="36"/>
    </location>
</feature>
<evidence type="ECO:0000256" key="1">
    <source>
        <dbReference type="SAM" id="MobiDB-lite"/>
    </source>
</evidence>
<evidence type="ECO:0000313" key="2">
    <source>
        <dbReference type="EMBL" id="KAJ1356615.1"/>
    </source>
</evidence>
<comment type="caution">
    <text evidence="2">The sequence shown here is derived from an EMBL/GenBank/DDBJ whole genome shotgun (WGS) entry which is preliminary data.</text>
</comment>
<accession>A0AAD5MEU2</accession>
<name>A0AAD5MEU2_PARTN</name>
<proteinExistence type="predicted"/>
<sequence length="221" mass="24372">MGAKQSLENQTSSPQKDIVQSIQSSPSETSPSSSISADVKFDATTSSKHSQAGDNLIINDMKFPVSAESITTATYHHEQALRTLSIGQSSSESTSSTQRTLILINVVKFQAATKKASYSFREKVRHLPPDVRKADITEDIENTEVWSESQSTFDIGKCALSQRLYKRCNRTKADPWRRYGALRNLHEIGGTGCTPPNQDNPRMPQNFYQIEAGSIPPPPPS</sequence>
<feature type="compositionally biased region" description="Polar residues" evidence="1">
    <location>
        <begin position="1"/>
        <end position="15"/>
    </location>
</feature>
<reference evidence="2" key="1">
    <citation type="submission" date="2021-06" db="EMBL/GenBank/DDBJ databases">
        <title>Parelaphostrongylus tenuis whole genome reference sequence.</title>
        <authorList>
            <person name="Garwood T.J."/>
            <person name="Larsen P.A."/>
            <person name="Fountain-Jones N.M."/>
            <person name="Garbe J.R."/>
            <person name="Macchietto M.G."/>
            <person name="Kania S.A."/>
            <person name="Gerhold R.W."/>
            <person name="Richards J.E."/>
            <person name="Wolf T.M."/>
        </authorList>
    </citation>
    <scope>NUCLEOTIDE SEQUENCE</scope>
    <source>
        <strain evidence="2">MNPRO001-30</strain>
        <tissue evidence="2">Meninges</tissue>
    </source>
</reference>
<dbReference type="EMBL" id="JAHQIW010002850">
    <property type="protein sequence ID" value="KAJ1356615.1"/>
    <property type="molecule type" value="Genomic_DNA"/>
</dbReference>
<dbReference type="Proteomes" id="UP001196413">
    <property type="component" value="Unassembled WGS sequence"/>
</dbReference>
<protein>
    <submittedName>
        <fullName evidence="2">Uncharacterized protein</fullName>
    </submittedName>
</protein>
<gene>
    <name evidence="2" type="ORF">KIN20_014346</name>
</gene>
<feature type="region of interest" description="Disordered" evidence="1">
    <location>
        <begin position="1"/>
        <end position="38"/>
    </location>
</feature>